<keyword evidence="4" id="KW-0735">Signal-anchor</keyword>
<evidence type="ECO:0000256" key="5">
    <source>
        <dbReference type="ARBA" id="ARBA00022989"/>
    </source>
</evidence>
<feature type="region of interest" description="Disordered" evidence="7">
    <location>
        <begin position="48"/>
        <end position="68"/>
    </location>
</feature>
<keyword evidence="10" id="KW-1185">Reference proteome</keyword>
<comment type="subcellular location">
    <subcellularLocation>
        <location evidence="1">Membrane</location>
        <topology evidence="1">Single-pass type II membrane protein</topology>
    </subcellularLocation>
</comment>
<dbReference type="Proteomes" id="UP000266841">
    <property type="component" value="Unassembled WGS sequence"/>
</dbReference>
<dbReference type="GO" id="GO:0016263">
    <property type="term" value="F:glycoprotein-N-acetylgalactosamine 3-beta-galactosyltransferase activity"/>
    <property type="evidence" value="ECO:0007669"/>
    <property type="project" value="TreeGrafter"/>
</dbReference>
<dbReference type="EMBL" id="AGNL01049361">
    <property type="protein sequence ID" value="EJK44684.1"/>
    <property type="molecule type" value="Genomic_DNA"/>
</dbReference>
<dbReference type="OMA" id="YTHDETA"/>
<keyword evidence="5 8" id="KW-1133">Transmembrane helix</keyword>
<evidence type="ECO:0000256" key="7">
    <source>
        <dbReference type="SAM" id="MobiDB-lite"/>
    </source>
</evidence>
<protein>
    <submittedName>
        <fullName evidence="9">Uncharacterized protein</fullName>
    </submittedName>
</protein>
<name>K0R1E2_THAOC</name>
<dbReference type="Gene3D" id="3.90.550.50">
    <property type="match status" value="1"/>
</dbReference>
<keyword evidence="3 8" id="KW-0812">Transmembrane</keyword>
<evidence type="ECO:0000256" key="8">
    <source>
        <dbReference type="SAM" id="Phobius"/>
    </source>
</evidence>
<dbReference type="PANTHER" id="PTHR23033:SF14">
    <property type="entry name" value="GLYCOPROTEIN-N-ACETYLGALACTOSAMINE 3-BETA-GALACTOSYLTRANSFERASE 1-RELATED"/>
    <property type="match status" value="1"/>
</dbReference>
<sequence length="889" mass="98751">MNTPRRTRIRVGEPIRRPPGSGNSSGYASGSSVASSITDAELALQQQLREEHSGTTAAAASLPRTSQMQPKNRVAMARIFFGLACLWPLLLLSRSPGSNRLRSNSVRNLRDNLRDEMKSLLKRTDIVGYGSAKPRVAVVVVVPPPQTDSSLEEQTILNGALESVESVFRTTDRNRLFIVTVVMDGRGKMGWFESKIQDIDSGKTAHRHGEEVHKHQKVDSKENVDKGENSVEHHAHSEKIHTIYNHASKGVSASRKEAVSFINILATKHEQAGLKSPEEDPILLFLRCDASMREFKGKRTWLDDVTDALVLGDEDTPVVHKASSSRVKGTVASKTITEELSPPANAVSFVVDYSSADDEGNVEVRESELGEVFSFDDSLEGLLSSATGQQMSLSNGESYQTPVTQAATALRLDTYNNFPSHDEHLTNHFSADLELSFNLWMCADGIDILGTSLARVVVDHSVLSPKEKTQIPGPLAARLTSAWMSGHDDEKYLNGILTSVATEAAEQYLHLRGENAKDHTMTHKRRLSDKTTELKHKLVRMASEAKQTATFPHGLESKCRPFSWYAQNVHPLMNFDKPELSASAAKEKAERLKPSVKLSDENMRILARASPVKLNYVDASGGHKEHPHRGGTDEQGNFGYVHDETALRLDPPSFQFKNDSDREKLCRKGDPNYKMLTEKVFVDLTAHEAAEKRAEHGLAERKRAKIFCLVYTIEKYHNRIPPLRETWLQKCDGSMVASTKTDRDLGTVNIPHEGPEEYNNIWQKGGDDLYLLVENLRLYLESEEILLASNGGQLLPDGSEDQMTPLFLGRRFAEGGDRERMFISGGAGYTMNKAGLKALVVDGFPNCFPHMKTFSEDVMVATCFRKMGILPFDTKDEAGEHDLSFRSLS</sequence>
<dbReference type="GO" id="GO:0016020">
    <property type="term" value="C:membrane"/>
    <property type="evidence" value="ECO:0007669"/>
    <property type="project" value="UniProtKB-SubCell"/>
</dbReference>
<dbReference type="PANTHER" id="PTHR23033">
    <property type="entry name" value="BETA1,3-GALACTOSYLTRANSFERASE"/>
    <property type="match status" value="1"/>
</dbReference>
<accession>K0R1E2</accession>
<evidence type="ECO:0000256" key="2">
    <source>
        <dbReference type="ARBA" id="ARBA00006462"/>
    </source>
</evidence>
<evidence type="ECO:0000256" key="3">
    <source>
        <dbReference type="ARBA" id="ARBA00022692"/>
    </source>
</evidence>
<gene>
    <name evidence="9" type="ORF">THAOC_36759</name>
</gene>
<feature type="non-terminal residue" evidence="9">
    <location>
        <position position="889"/>
    </location>
</feature>
<dbReference type="InterPro" id="IPR026050">
    <property type="entry name" value="C1GALT1/C1GALT1_chp1"/>
</dbReference>
<evidence type="ECO:0000313" key="9">
    <source>
        <dbReference type="EMBL" id="EJK44684.1"/>
    </source>
</evidence>
<feature type="transmembrane region" description="Helical" evidence="8">
    <location>
        <begin position="74"/>
        <end position="92"/>
    </location>
</feature>
<feature type="compositionally biased region" description="Low complexity" evidence="7">
    <location>
        <begin position="20"/>
        <end position="32"/>
    </location>
</feature>
<organism evidence="9 10">
    <name type="scientific">Thalassiosira oceanica</name>
    <name type="common">Marine diatom</name>
    <dbReference type="NCBI Taxonomy" id="159749"/>
    <lineage>
        <taxon>Eukaryota</taxon>
        <taxon>Sar</taxon>
        <taxon>Stramenopiles</taxon>
        <taxon>Ochrophyta</taxon>
        <taxon>Bacillariophyta</taxon>
        <taxon>Coscinodiscophyceae</taxon>
        <taxon>Thalassiosirophycidae</taxon>
        <taxon>Thalassiosirales</taxon>
        <taxon>Thalassiosiraceae</taxon>
        <taxon>Thalassiosira</taxon>
    </lineage>
</organism>
<comment type="similarity">
    <text evidence="2">Belongs to the glycosyltransferase 31 family. Beta3-Gal-T subfamily.</text>
</comment>
<evidence type="ECO:0000256" key="4">
    <source>
        <dbReference type="ARBA" id="ARBA00022968"/>
    </source>
</evidence>
<evidence type="ECO:0000256" key="1">
    <source>
        <dbReference type="ARBA" id="ARBA00004606"/>
    </source>
</evidence>
<dbReference type="OrthoDB" id="414175at2759"/>
<reference evidence="9 10" key="1">
    <citation type="journal article" date="2012" name="Genome Biol.">
        <title>Genome and low-iron response of an oceanic diatom adapted to chronic iron limitation.</title>
        <authorList>
            <person name="Lommer M."/>
            <person name="Specht M."/>
            <person name="Roy A.S."/>
            <person name="Kraemer L."/>
            <person name="Andreson R."/>
            <person name="Gutowska M.A."/>
            <person name="Wolf J."/>
            <person name="Bergner S.V."/>
            <person name="Schilhabel M.B."/>
            <person name="Klostermeier U.C."/>
            <person name="Beiko R.G."/>
            <person name="Rosenstiel P."/>
            <person name="Hippler M."/>
            <person name="Laroche J."/>
        </authorList>
    </citation>
    <scope>NUCLEOTIDE SEQUENCE [LARGE SCALE GENOMIC DNA]</scope>
    <source>
        <strain evidence="9 10">CCMP1005</strain>
    </source>
</reference>
<evidence type="ECO:0000313" key="10">
    <source>
        <dbReference type="Proteomes" id="UP000266841"/>
    </source>
</evidence>
<evidence type="ECO:0000256" key="6">
    <source>
        <dbReference type="ARBA" id="ARBA00023136"/>
    </source>
</evidence>
<dbReference type="eggNOG" id="KOG2246">
    <property type="taxonomic scope" value="Eukaryota"/>
</dbReference>
<feature type="region of interest" description="Disordered" evidence="7">
    <location>
        <begin position="1"/>
        <end position="32"/>
    </location>
</feature>
<comment type="caution">
    <text evidence="9">The sequence shown here is derived from an EMBL/GenBank/DDBJ whole genome shotgun (WGS) entry which is preliminary data.</text>
</comment>
<feature type="compositionally biased region" description="Polar residues" evidence="7">
    <location>
        <begin position="54"/>
        <end position="68"/>
    </location>
</feature>
<dbReference type="AlphaFoldDB" id="K0R1E2"/>
<proteinExistence type="inferred from homology"/>
<keyword evidence="6 8" id="KW-0472">Membrane</keyword>